<keyword evidence="3" id="KW-1185">Reference proteome</keyword>
<organism evidence="2 3">
    <name type="scientific">Pycnoporus cinnabarinus</name>
    <name type="common">Cinnabar-red polypore</name>
    <name type="synonym">Trametes cinnabarina</name>
    <dbReference type="NCBI Taxonomy" id="5643"/>
    <lineage>
        <taxon>Eukaryota</taxon>
        <taxon>Fungi</taxon>
        <taxon>Dikarya</taxon>
        <taxon>Basidiomycota</taxon>
        <taxon>Agaricomycotina</taxon>
        <taxon>Agaricomycetes</taxon>
        <taxon>Polyporales</taxon>
        <taxon>Polyporaceae</taxon>
        <taxon>Trametes</taxon>
    </lineage>
</organism>
<comment type="caution">
    <text evidence="2">The sequence shown here is derived from an EMBL/GenBank/DDBJ whole genome shotgun (WGS) entry which is preliminary data.</text>
</comment>
<name>A0A060SRV7_PYCCI</name>
<dbReference type="OrthoDB" id="2758168at2759"/>
<dbReference type="HOGENOM" id="CLU_660802_0_0_1"/>
<sequence length="416" mass="47686">MSLFAASTSRSARSTSSRTPAILYTTLRRTHPNRGARYPSVVQVTASRCSSSTTSTIPPPPPKDWRLSSALREKPYKLISHPEDWKRWLDEDIHVVVGSKTARLPRPLSDETGHEPPPQRYLPTLSPRMFKDSDLVDLSNTYYQMDMAADGIRGNLANVFYSRDFRNLYGRPFPPGTRGFFYWKSYYGHPKMSGEIRFRIMPDASKKSFAYGRDLLGPDDFAWRLPGLVILHRWPPLIEQLKEEGHLSERDITPFARQFRMIRKSIYGNLPGLGDPVMSASRTSLTSPSFVYDFSVRKPVQAWYIREERLNRIFISNLTKTHHSVITPIQGSGIFTMQRRFERVADGSEKVRWSLRCEKIFEPMLYPSIAMVKATCAVWKVSPQHVPTVIVKEGDVLRANGQEVYYEFTPKSGRDA</sequence>
<reference evidence="2" key="1">
    <citation type="submission" date="2014-01" db="EMBL/GenBank/DDBJ databases">
        <title>The genome of the white-rot fungus Pycnoporus cinnabarinus: a basidiomycete model with a versatile arsenal for lignocellulosic biomass breakdown.</title>
        <authorList>
            <person name="Levasseur A."/>
            <person name="Lomascolo A."/>
            <person name="Ruiz-Duenas F.J."/>
            <person name="Uzan E."/>
            <person name="Piumi F."/>
            <person name="Kues U."/>
            <person name="Ram A.F.J."/>
            <person name="Murat C."/>
            <person name="Haon M."/>
            <person name="Benoit I."/>
            <person name="Arfi Y."/>
            <person name="Chevret D."/>
            <person name="Drula E."/>
            <person name="Kwon M.J."/>
            <person name="Gouret P."/>
            <person name="Lesage-Meessen L."/>
            <person name="Lombard V."/>
            <person name="Mariette J."/>
            <person name="Noirot C."/>
            <person name="Park J."/>
            <person name="Patyshakuliyeva A."/>
            <person name="Wieneger R.A.B."/>
            <person name="Wosten H.A.B."/>
            <person name="Martin F."/>
            <person name="Coutinho P.M."/>
            <person name="de Vries R."/>
            <person name="Martinez A.T."/>
            <person name="Klopp C."/>
            <person name="Pontarotti P."/>
            <person name="Henrissat B."/>
            <person name="Record E."/>
        </authorList>
    </citation>
    <scope>NUCLEOTIDE SEQUENCE [LARGE SCALE GENOMIC DNA]</scope>
    <source>
        <strain evidence="2">BRFM137</strain>
    </source>
</reference>
<dbReference type="AlphaFoldDB" id="A0A060SRV7"/>
<evidence type="ECO:0000256" key="1">
    <source>
        <dbReference type="SAM" id="MobiDB-lite"/>
    </source>
</evidence>
<protein>
    <submittedName>
        <fullName evidence="2">Uncharacterized protein</fullName>
    </submittedName>
</protein>
<dbReference type="EMBL" id="CCBP010000244">
    <property type="protein sequence ID" value="CDO75193.1"/>
    <property type="molecule type" value="Genomic_DNA"/>
</dbReference>
<dbReference type="Proteomes" id="UP000029665">
    <property type="component" value="Unassembled WGS sequence"/>
</dbReference>
<proteinExistence type="predicted"/>
<evidence type="ECO:0000313" key="2">
    <source>
        <dbReference type="EMBL" id="CDO75193.1"/>
    </source>
</evidence>
<gene>
    <name evidence="2" type="ORF">BN946_scf184866.g34</name>
</gene>
<accession>A0A060SRV7</accession>
<evidence type="ECO:0000313" key="3">
    <source>
        <dbReference type="Proteomes" id="UP000029665"/>
    </source>
</evidence>
<feature type="region of interest" description="Disordered" evidence="1">
    <location>
        <begin position="104"/>
        <end position="124"/>
    </location>
</feature>